<dbReference type="GO" id="GO:0005524">
    <property type="term" value="F:ATP binding"/>
    <property type="evidence" value="ECO:0007669"/>
    <property type="project" value="UniProtKB-KW"/>
</dbReference>
<evidence type="ECO:0000256" key="10">
    <source>
        <dbReference type="SAM" id="MobiDB-lite"/>
    </source>
</evidence>
<dbReference type="InterPro" id="IPR004000">
    <property type="entry name" value="Actin"/>
</dbReference>
<dbReference type="PROSITE" id="PS01132">
    <property type="entry name" value="ACTINS_ACT_LIKE"/>
    <property type="match status" value="1"/>
</dbReference>
<evidence type="ECO:0000256" key="9">
    <source>
        <dbReference type="ARBA" id="ARBA00061865"/>
    </source>
</evidence>
<keyword evidence="12" id="KW-1185">Reference proteome</keyword>
<dbReference type="InterPro" id="IPR020902">
    <property type="entry name" value="Actin/actin-like_CS"/>
</dbReference>
<evidence type="ECO:0008006" key="13">
    <source>
        <dbReference type="Google" id="ProtNLM"/>
    </source>
</evidence>
<keyword evidence="5" id="KW-0067">ATP-binding</keyword>
<sequence length="564" mass="62908">MRTSVLEPLPSPDMAARLPACVVDCGTGYTKLGYAGNTEPQFIIPSCIAIKESAKVGDQAQRRLMKGVDDLDFFIGDEAIDKPTYATKWPIRHGIVEDWDLMERFMEQVIFKYLRAEPEDHYFLLTEPPLNTPENREYTAEIMFESFNVPGLYIAVQAVLALAASWTSRQVGERTLTGTVIDSGDGVTHVIPVAEGYVIGSCIKHIPIAGRDITYFIQQLLRDREVGIPPEQSLETAKAVKERFSYVCPDLVKEFSKYDTDGLKWIKQFTGVNAVSKKEFSIDVGYERFLGPEIFFHPEFANPDFTQPISEVVDEVIQNCPIDVRRPLYKNIVLSGGSTMFRDFGRRLQRDLKRTVDARLKLSEELSGGRLKPKPIDVQVLFRLVCQFVDCPAASTIHLLSYIVGVSERVLGYLSVLKPSELSGNSVLLLCSLVLEKQSFIDLSSVQSVAHLRNSMFQATTMAQEGPTVTGGVRHLELRVNCSKDPGMNPHVPGKHNDITHSRHRCSGSLPNTCRRKPRPIPGKSRHPTEGETPDPGDSRKGHRCAHLLRSPADVDTCACVRPP</sequence>
<dbReference type="OrthoDB" id="421448at2759"/>
<dbReference type="Pfam" id="PF00022">
    <property type="entry name" value="Actin"/>
    <property type="match status" value="2"/>
</dbReference>
<dbReference type="AlphaFoldDB" id="A0A8C5Q380"/>
<name>A0A8C5Q380_9ANUR</name>
<evidence type="ECO:0000313" key="12">
    <source>
        <dbReference type="Proteomes" id="UP000694569"/>
    </source>
</evidence>
<organism evidence="11 12">
    <name type="scientific">Leptobrachium leishanense</name>
    <name type="common">Leishan spiny toad</name>
    <dbReference type="NCBI Taxonomy" id="445787"/>
    <lineage>
        <taxon>Eukaryota</taxon>
        <taxon>Metazoa</taxon>
        <taxon>Chordata</taxon>
        <taxon>Craniata</taxon>
        <taxon>Vertebrata</taxon>
        <taxon>Euteleostomi</taxon>
        <taxon>Amphibia</taxon>
        <taxon>Batrachia</taxon>
        <taxon>Anura</taxon>
        <taxon>Pelobatoidea</taxon>
        <taxon>Megophryidae</taxon>
        <taxon>Leptobrachium</taxon>
    </lineage>
</organism>
<keyword evidence="3" id="KW-0963">Cytoplasm</keyword>
<comment type="subcellular location">
    <subcellularLocation>
        <location evidence="1">Cytoplasm</location>
        <location evidence="1">Cytoskeleton</location>
    </subcellularLocation>
</comment>
<evidence type="ECO:0000256" key="1">
    <source>
        <dbReference type="ARBA" id="ARBA00004245"/>
    </source>
</evidence>
<dbReference type="Gene3D" id="2.30.36.70">
    <property type="entry name" value="Actin, Chain A, domain 2"/>
    <property type="match status" value="1"/>
</dbReference>
<evidence type="ECO:0000256" key="3">
    <source>
        <dbReference type="ARBA" id="ARBA00022490"/>
    </source>
</evidence>
<evidence type="ECO:0000256" key="8">
    <source>
        <dbReference type="ARBA" id="ARBA00055078"/>
    </source>
</evidence>
<keyword evidence="7" id="KW-0206">Cytoskeleton</keyword>
<evidence type="ECO:0000256" key="4">
    <source>
        <dbReference type="ARBA" id="ARBA00022741"/>
    </source>
</evidence>
<comment type="subunit">
    <text evidence="9">Component of the Arp2/3 complex composed of actr2/arp2, actr3/arp3, arpc1 (arpc1a or arpc1b), arpc2, arpc3, arpc4 and arpc5.</text>
</comment>
<feature type="region of interest" description="Disordered" evidence="10">
    <location>
        <begin position="485"/>
        <end position="545"/>
    </location>
</feature>
<dbReference type="Ensembl" id="ENSLLET00000032104.1">
    <property type="protein sequence ID" value="ENSLLEP00000030916.1"/>
    <property type="gene ID" value="ENSLLEG00000019555.1"/>
</dbReference>
<dbReference type="FunFam" id="2.30.36.70:FF:000002">
    <property type="entry name" value="actin-related protein 3 isoform X1"/>
    <property type="match status" value="1"/>
</dbReference>
<evidence type="ECO:0000256" key="7">
    <source>
        <dbReference type="ARBA" id="ARBA00023212"/>
    </source>
</evidence>
<evidence type="ECO:0000313" key="11">
    <source>
        <dbReference type="Ensembl" id="ENSLLEP00000030916.1"/>
    </source>
</evidence>
<comment type="similarity">
    <text evidence="2">Belongs to the actin family. ARP3 subfamily.</text>
</comment>
<dbReference type="FunFam" id="3.30.420.40:FF:000029">
    <property type="entry name" value="Actin-related protein 3"/>
    <property type="match status" value="1"/>
</dbReference>
<dbReference type="InterPro" id="IPR043129">
    <property type="entry name" value="ATPase_NBD"/>
</dbReference>
<dbReference type="SUPFAM" id="SSF53067">
    <property type="entry name" value="Actin-like ATPase domain"/>
    <property type="match status" value="2"/>
</dbReference>
<dbReference type="Proteomes" id="UP000694569">
    <property type="component" value="Unplaced"/>
</dbReference>
<dbReference type="FunFam" id="3.90.640.10:FF:000006">
    <property type="entry name" value="Actin-related protein 3 (ARP3)"/>
    <property type="match status" value="1"/>
</dbReference>
<protein>
    <recommendedName>
        <fullName evidence="13">Actin-related protein 3</fullName>
    </recommendedName>
</protein>
<dbReference type="GO" id="GO:0005856">
    <property type="term" value="C:cytoskeleton"/>
    <property type="evidence" value="ECO:0007669"/>
    <property type="project" value="UniProtKB-SubCell"/>
</dbReference>
<reference evidence="11" key="2">
    <citation type="submission" date="2025-09" db="UniProtKB">
        <authorList>
            <consortium name="Ensembl"/>
        </authorList>
    </citation>
    <scope>IDENTIFICATION</scope>
</reference>
<evidence type="ECO:0000256" key="2">
    <source>
        <dbReference type="ARBA" id="ARBA00006681"/>
    </source>
</evidence>
<dbReference type="GO" id="GO:0003779">
    <property type="term" value="F:actin binding"/>
    <property type="evidence" value="ECO:0007669"/>
    <property type="project" value="UniProtKB-KW"/>
</dbReference>
<dbReference type="GeneTree" id="ENSGT00940000155065"/>
<dbReference type="Gene3D" id="3.90.640.10">
    <property type="entry name" value="Actin, Chain A, domain 4"/>
    <property type="match status" value="1"/>
</dbReference>
<evidence type="ECO:0000256" key="5">
    <source>
        <dbReference type="ARBA" id="ARBA00022840"/>
    </source>
</evidence>
<accession>A0A8C5Q380</accession>
<dbReference type="CDD" id="cd10221">
    <property type="entry name" value="ASKHA_NBD_Arp3-like"/>
    <property type="match status" value="1"/>
</dbReference>
<proteinExistence type="inferred from homology"/>
<dbReference type="Gene3D" id="3.30.420.40">
    <property type="match status" value="2"/>
</dbReference>
<keyword evidence="6" id="KW-0009">Actin-binding</keyword>
<dbReference type="SMART" id="SM00268">
    <property type="entry name" value="ACTIN"/>
    <property type="match status" value="1"/>
</dbReference>
<dbReference type="PANTHER" id="PTHR11937">
    <property type="entry name" value="ACTIN"/>
    <property type="match status" value="1"/>
</dbReference>
<evidence type="ECO:0000256" key="6">
    <source>
        <dbReference type="ARBA" id="ARBA00023203"/>
    </source>
</evidence>
<comment type="function">
    <text evidence="8">ATP-binding component of the Arp2/3 complex, a multiprotein complex that mediates actin polymerization upon stimulation by nucleation-promoting factor (NPF). The Arp2/3 complex mediates the formation of branched actin networks in the cytoplasm, providing the force for cell motility. Seems to contact the pointed end of the daughter actin filament. In addition to its role in the cytoplasmic cytoskeleton, the Arp2/3 complex also promotes actin polymerization in the nucleus, thereby regulating gene transcription and repair of damaged DNA. The Arp2/3 complex promotes homologous recombination (HR) repair in response to DNA damage by promoting nuclear actin polymerization, leading to drive motility of double-strand breaks (DSBs).</text>
</comment>
<keyword evidence="4" id="KW-0547">Nucleotide-binding</keyword>
<reference evidence="11" key="1">
    <citation type="submission" date="2025-08" db="UniProtKB">
        <authorList>
            <consortium name="Ensembl"/>
        </authorList>
    </citation>
    <scope>IDENTIFICATION</scope>
</reference>